<protein>
    <recommendedName>
        <fullName evidence="5">Glycosyltransferase 2-like domain-containing protein</fullName>
    </recommendedName>
</protein>
<dbReference type="InterPro" id="IPR029044">
    <property type="entry name" value="Nucleotide-diphossugar_trans"/>
</dbReference>
<dbReference type="AlphaFoldDB" id="A0A1F7GHV9"/>
<sequence length="580" mass="65519">MNVEKAHELLRLGDNPVAFLNAQINIYSGDHPNIPGLTPINEVGLPTDTEFYHGISVGTVPEHVPATILPAVLNLGSGSDTKKQLPHAINVDISIEGRPGVVADIKHLPFADDSMTIIMASHVLEHIRPDDIDDVLKEWMRVLHGEGLLRIAVPDAIIVLNEVIQGTNNEGEPAVDLVNGSATLTQIYGLRGERTDIDPRWRHHILFSESLLQWYMHYNGLETTRGYENATALSAISGIKLDETNRYSLKMEGRGNYSPHHPESPISDQEYDEMIKSFTPSKDLSIIIPVYNEEDALPMFFANLTKVIKRAKLAQNEVIFVINGCTDNSEQLVREFISLTEIDAKITYSEAGILQAFIGGIENRDLDGHVAKIDVDSEMHPHSLGLMQMYLEQNPELLVTFADPQSADDTPDLYNLGEFFQEFKSRRNHIHGRMSMYRTNPFALFDKEQILDSGVVVEDMVLSSCYAYYFGLQSIQVTPHAIVRSQTPRSLDELVDQRVRIRRENKRLLEYFPQFKLLQLSLARITLPPNDDDDPKLANLKRAQQAFTQYLSHLARAVDPEGKGNHDWKLKKRVQFKQNE</sequence>
<evidence type="ECO:0000313" key="3">
    <source>
        <dbReference type="EMBL" id="OGK18550.1"/>
    </source>
</evidence>
<evidence type="ECO:0000313" key="4">
    <source>
        <dbReference type="Proteomes" id="UP000176850"/>
    </source>
</evidence>
<dbReference type="InterPro" id="IPR029063">
    <property type="entry name" value="SAM-dependent_MTases_sf"/>
</dbReference>
<dbReference type="Gene3D" id="3.40.50.150">
    <property type="entry name" value="Vaccinia Virus protein VP39"/>
    <property type="match status" value="1"/>
</dbReference>
<evidence type="ECO:0000259" key="2">
    <source>
        <dbReference type="Pfam" id="PF08241"/>
    </source>
</evidence>
<dbReference type="Proteomes" id="UP000176850">
    <property type="component" value="Unassembled WGS sequence"/>
</dbReference>
<dbReference type="GO" id="GO:0008757">
    <property type="term" value="F:S-adenosylmethionine-dependent methyltransferase activity"/>
    <property type="evidence" value="ECO:0007669"/>
    <property type="project" value="InterPro"/>
</dbReference>
<organism evidence="3 4">
    <name type="scientific">Candidatus Roizmanbacteria bacterium RIFCSPHIGHO2_01_FULL_39_24</name>
    <dbReference type="NCBI Taxonomy" id="1802032"/>
    <lineage>
        <taxon>Bacteria</taxon>
        <taxon>Candidatus Roizmaniibacteriota</taxon>
    </lineage>
</organism>
<proteinExistence type="predicted"/>
<gene>
    <name evidence="3" type="ORF">A2799_03030</name>
</gene>
<dbReference type="InterPro" id="IPR001173">
    <property type="entry name" value="Glyco_trans_2-like"/>
</dbReference>
<dbReference type="Pfam" id="PF08241">
    <property type="entry name" value="Methyltransf_11"/>
    <property type="match status" value="1"/>
</dbReference>
<dbReference type="Gene3D" id="3.90.550.10">
    <property type="entry name" value="Spore Coat Polysaccharide Biosynthesis Protein SpsA, Chain A"/>
    <property type="match status" value="1"/>
</dbReference>
<dbReference type="InterPro" id="IPR013216">
    <property type="entry name" value="Methyltransf_11"/>
</dbReference>
<feature type="domain" description="Glycosyltransferase 2-like" evidence="1">
    <location>
        <begin position="285"/>
        <end position="437"/>
    </location>
</feature>
<evidence type="ECO:0000259" key="1">
    <source>
        <dbReference type="Pfam" id="PF00535"/>
    </source>
</evidence>
<evidence type="ECO:0008006" key="5">
    <source>
        <dbReference type="Google" id="ProtNLM"/>
    </source>
</evidence>
<name>A0A1F7GHV9_9BACT</name>
<comment type="caution">
    <text evidence="3">The sequence shown here is derived from an EMBL/GenBank/DDBJ whole genome shotgun (WGS) entry which is preliminary data.</text>
</comment>
<accession>A0A1F7GHV9</accession>
<dbReference type="SUPFAM" id="SSF53335">
    <property type="entry name" value="S-adenosyl-L-methionine-dependent methyltransferases"/>
    <property type="match status" value="1"/>
</dbReference>
<feature type="domain" description="Methyltransferase type 11" evidence="2">
    <location>
        <begin position="101"/>
        <end position="149"/>
    </location>
</feature>
<dbReference type="SUPFAM" id="SSF53448">
    <property type="entry name" value="Nucleotide-diphospho-sugar transferases"/>
    <property type="match status" value="1"/>
</dbReference>
<dbReference type="Pfam" id="PF00535">
    <property type="entry name" value="Glycos_transf_2"/>
    <property type="match status" value="1"/>
</dbReference>
<dbReference type="EMBL" id="MFZH01000030">
    <property type="protein sequence ID" value="OGK18550.1"/>
    <property type="molecule type" value="Genomic_DNA"/>
</dbReference>
<reference evidence="3 4" key="1">
    <citation type="journal article" date="2016" name="Nat. Commun.">
        <title>Thousands of microbial genomes shed light on interconnected biogeochemical processes in an aquifer system.</title>
        <authorList>
            <person name="Anantharaman K."/>
            <person name="Brown C.T."/>
            <person name="Hug L.A."/>
            <person name="Sharon I."/>
            <person name="Castelle C.J."/>
            <person name="Probst A.J."/>
            <person name="Thomas B.C."/>
            <person name="Singh A."/>
            <person name="Wilkins M.J."/>
            <person name="Karaoz U."/>
            <person name="Brodie E.L."/>
            <person name="Williams K.H."/>
            <person name="Hubbard S.S."/>
            <person name="Banfield J.F."/>
        </authorList>
    </citation>
    <scope>NUCLEOTIDE SEQUENCE [LARGE SCALE GENOMIC DNA]</scope>
</reference>